<proteinExistence type="predicted"/>
<protein>
    <submittedName>
        <fullName evidence="1">Uncharacterized protein</fullName>
    </submittedName>
</protein>
<evidence type="ECO:0000313" key="1">
    <source>
        <dbReference type="EMBL" id="SPJ90437.1"/>
    </source>
</evidence>
<organism evidence="1 2">
    <name type="scientific">Fusarium torulosum</name>
    <dbReference type="NCBI Taxonomy" id="33205"/>
    <lineage>
        <taxon>Eukaryota</taxon>
        <taxon>Fungi</taxon>
        <taxon>Dikarya</taxon>
        <taxon>Ascomycota</taxon>
        <taxon>Pezizomycotina</taxon>
        <taxon>Sordariomycetes</taxon>
        <taxon>Hypocreomycetidae</taxon>
        <taxon>Hypocreales</taxon>
        <taxon>Nectriaceae</taxon>
        <taxon>Fusarium</taxon>
    </lineage>
</organism>
<accession>A0AAE8MNM3</accession>
<dbReference type="AlphaFoldDB" id="A0AAE8MNM3"/>
<gene>
    <name evidence="1" type="ORF">FTOL_13318</name>
</gene>
<keyword evidence="2" id="KW-1185">Reference proteome</keyword>
<dbReference type="Proteomes" id="UP001187734">
    <property type="component" value="Unassembled WGS sequence"/>
</dbReference>
<comment type="caution">
    <text evidence="1">The sequence shown here is derived from an EMBL/GenBank/DDBJ whole genome shotgun (WGS) entry which is preliminary data.</text>
</comment>
<sequence length="164" mass="18894">MWMLTKKFITNSVDYGPNEKNETKDLQAQKVKKTITAAQLMSLTGYFILENTAWLSMRGVLKWSKKSQSKFLGWCARCWCIYVIAELGRLLHERARDLPDGEQEDMKSRLEWKKKIVQVSMWLPLSIHYVSSSAVLPEPVAAFLATYAEFITLKGQWDATAEKI</sequence>
<name>A0AAE8MNM3_9HYPO</name>
<evidence type="ECO:0000313" key="2">
    <source>
        <dbReference type="Proteomes" id="UP001187734"/>
    </source>
</evidence>
<reference evidence="1" key="1">
    <citation type="submission" date="2018-03" db="EMBL/GenBank/DDBJ databases">
        <authorList>
            <person name="Guldener U."/>
        </authorList>
    </citation>
    <scope>NUCLEOTIDE SEQUENCE</scope>
</reference>
<dbReference type="EMBL" id="ONZP01000768">
    <property type="protein sequence ID" value="SPJ90437.1"/>
    <property type="molecule type" value="Genomic_DNA"/>
</dbReference>